<organism evidence="1 2">
    <name type="scientific">Trichonephila clavata</name>
    <name type="common">Joro spider</name>
    <name type="synonym">Nephila clavata</name>
    <dbReference type="NCBI Taxonomy" id="2740835"/>
    <lineage>
        <taxon>Eukaryota</taxon>
        <taxon>Metazoa</taxon>
        <taxon>Ecdysozoa</taxon>
        <taxon>Arthropoda</taxon>
        <taxon>Chelicerata</taxon>
        <taxon>Arachnida</taxon>
        <taxon>Araneae</taxon>
        <taxon>Araneomorphae</taxon>
        <taxon>Entelegynae</taxon>
        <taxon>Araneoidea</taxon>
        <taxon>Nephilidae</taxon>
        <taxon>Trichonephila</taxon>
    </lineage>
</organism>
<keyword evidence="2" id="KW-1185">Reference proteome</keyword>
<accession>A0A8X6FV61</accession>
<evidence type="ECO:0000313" key="2">
    <source>
        <dbReference type="Proteomes" id="UP000887116"/>
    </source>
</evidence>
<evidence type="ECO:0000313" key="1">
    <source>
        <dbReference type="EMBL" id="GFQ67873.1"/>
    </source>
</evidence>
<proteinExistence type="predicted"/>
<dbReference type="AlphaFoldDB" id="A0A8X6FV61"/>
<protein>
    <submittedName>
        <fullName evidence="1">Uncharacterized protein</fullName>
    </submittedName>
</protein>
<comment type="caution">
    <text evidence="1">The sequence shown here is derived from an EMBL/GenBank/DDBJ whole genome shotgun (WGS) entry which is preliminary data.</text>
</comment>
<reference evidence="1" key="1">
    <citation type="submission" date="2020-07" db="EMBL/GenBank/DDBJ databases">
        <title>Multicomponent nature underlies the extraordinary mechanical properties of spider dragline silk.</title>
        <authorList>
            <person name="Kono N."/>
            <person name="Nakamura H."/>
            <person name="Mori M."/>
            <person name="Yoshida Y."/>
            <person name="Ohtoshi R."/>
            <person name="Malay A.D."/>
            <person name="Moran D.A.P."/>
            <person name="Tomita M."/>
            <person name="Numata K."/>
            <person name="Arakawa K."/>
        </authorList>
    </citation>
    <scope>NUCLEOTIDE SEQUENCE</scope>
</reference>
<sequence length="67" mass="7611">MATNHFRSQLQLTFSPAIVSEEISLKSPKRGKEQKVVGKKLTTGPYGLENQSWAVVYKPLVYKRSQM</sequence>
<dbReference type="Proteomes" id="UP000887116">
    <property type="component" value="Unassembled WGS sequence"/>
</dbReference>
<gene>
    <name evidence="1" type="ORF">TNCT_305331</name>
</gene>
<dbReference type="EMBL" id="BMAO01010539">
    <property type="protein sequence ID" value="GFQ67873.1"/>
    <property type="molecule type" value="Genomic_DNA"/>
</dbReference>
<name>A0A8X6FV61_TRICU</name>